<protein>
    <submittedName>
        <fullName evidence="4">MazG nucleotide pyrophosphohydrolase domain-containing protein</fullName>
    </submittedName>
</protein>
<dbReference type="InterPro" id="IPR041407">
    <property type="entry name" value="MazG_C"/>
</dbReference>
<evidence type="ECO:0000313" key="5">
    <source>
        <dbReference type="Proteomes" id="UP000198415"/>
    </source>
</evidence>
<dbReference type="Pfam" id="PF03819">
    <property type="entry name" value="MazG"/>
    <property type="match status" value="1"/>
</dbReference>
<dbReference type="AlphaFoldDB" id="A0A239IAH1"/>
<feature type="domain" description="NTP pyrophosphohydrolase MazG-like" evidence="2">
    <location>
        <begin position="54"/>
        <end position="93"/>
    </location>
</feature>
<dbReference type="Gene3D" id="1.10.287.1080">
    <property type="entry name" value="MazG-like"/>
    <property type="match status" value="1"/>
</dbReference>
<dbReference type="EMBL" id="FZNR01000028">
    <property type="protein sequence ID" value="SNS90531.1"/>
    <property type="molecule type" value="Genomic_DNA"/>
</dbReference>
<organism evidence="4 5">
    <name type="scientific">Actinoplanes regularis</name>
    <dbReference type="NCBI Taxonomy" id="52697"/>
    <lineage>
        <taxon>Bacteria</taxon>
        <taxon>Bacillati</taxon>
        <taxon>Actinomycetota</taxon>
        <taxon>Actinomycetes</taxon>
        <taxon>Micromonosporales</taxon>
        <taxon>Micromonosporaceae</taxon>
        <taxon>Actinoplanes</taxon>
    </lineage>
</organism>
<reference evidence="4 5" key="1">
    <citation type="submission" date="2017-06" db="EMBL/GenBank/DDBJ databases">
        <authorList>
            <person name="Kim H.J."/>
            <person name="Triplett B.A."/>
        </authorList>
    </citation>
    <scope>NUCLEOTIDE SEQUENCE [LARGE SCALE GENOMIC DNA]</scope>
    <source>
        <strain evidence="4 5">DSM 43151</strain>
    </source>
</reference>
<dbReference type="GO" id="GO:0016787">
    <property type="term" value="F:hydrolase activity"/>
    <property type="evidence" value="ECO:0007669"/>
    <property type="project" value="UniProtKB-KW"/>
</dbReference>
<keyword evidence="4" id="KW-0378">Hydrolase</keyword>
<dbReference type="InterPro" id="IPR011379">
    <property type="entry name" value="MazG-related_GP37"/>
</dbReference>
<feature type="region of interest" description="Disordered" evidence="1">
    <location>
        <begin position="503"/>
        <end position="527"/>
    </location>
</feature>
<evidence type="ECO:0000313" key="4">
    <source>
        <dbReference type="EMBL" id="SNS90531.1"/>
    </source>
</evidence>
<dbReference type="InterPro" id="IPR004518">
    <property type="entry name" value="MazG-like_dom"/>
</dbReference>
<evidence type="ECO:0000259" key="2">
    <source>
        <dbReference type="Pfam" id="PF03819"/>
    </source>
</evidence>
<gene>
    <name evidence="4" type="ORF">SAMN06264365_12821</name>
</gene>
<dbReference type="Pfam" id="PF18722">
    <property type="entry name" value="MazG_C"/>
    <property type="match status" value="1"/>
</dbReference>
<proteinExistence type="predicted"/>
<keyword evidence="5" id="KW-1185">Reference proteome</keyword>
<dbReference type="CDD" id="cd11541">
    <property type="entry name" value="NTP-PPase_u4"/>
    <property type="match status" value="1"/>
</dbReference>
<evidence type="ECO:0000259" key="3">
    <source>
        <dbReference type="Pfam" id="PF18722"/>
    </source>
</evidence>
<sequence length="527" mass="57799">MTAYQRSAAKTIQPLPNGGDPVVVALLGLAGESGAALTAYKKHLRDGPAHPEFRARMREELGDVLWYLSTVAHQLNLDLAELATANLSKIADRWRPTPAPAIPFDADLDPPEQLPRHADFTFTVTRNADGREVSVLTCDGQQVGDPITDASHVADGYNFHDLFHLSYAAVLGWSPVMRALLKRKRRSNPQTDLAEDGGRAIAIEEGISALVFAYASRHEYLDGKNHVDNDVLDTIQGMVAHLEVSAHRTADWEQAILTGFTAWRTLRRLGGGTVRLDLDAQTLTVLDPGSSPRKESSAVTTFRAAVSDLHRAKDASYGNSWKRRGEQISIMANIARKVDRLNIVATKLEIAVDENTIDTAVDLYVYTLKYLSYLADIDRAAIPDLPAQRPGDTWSDGPKGFENLLTAADLSPLEAIDHEPISTLVTAIDRTFADLERCFSSTGASAPTERRARLAGALASDALRLIAALQATQADLYKQFLTTWHHVNSQQTVQPANRRLELLPPRWPNLPDVGSQSGTLRETSRQT</sequence>
<evidence type="ECO:0000256" key="1">
    <source>
        <dbReference type="SAM" id="MobiDB-lite"/>
    </source>
</evidence>
<dbReference type="SUPFAM" id="SSF101386">
    <property type="entry name" value="all-alpha NTP pyrophosphatases"/>
    <property type="match status" value="1"/>
</dbReference>
<accession>A0A239IAH1</accession>
<dbReference type="Proteomes" id="UP000198415">
    <property type="component" value="Unassembled WGS sequence"/>
</dbReference>
<dbReference type="RefSeq" id="WP_239138765.1">
    <property type="nucleotide sequence ID" value="NZ_BOMU01000099.1"/>
</dbReference>
<feature type="domain" description="MazG C-terminal" evidence="3">
    <location>
        <begin position="102"/>
        <end position="286"/>
    </location>
</feature>
<name>A0A239IAH1_9ACTN</name>